<sequence length="123" mass="13104">RARALPAALTVTPNAAARINGMLSGKDDAIGVLLGVKRRGCNGMSYTLNYATEAPDAKHERVECDGAVVWVEPPALFHIARGPPNHSQVGTVMDFEETALETGFTFTNPNEKGRCGCGESFNV</sequence>
<dbReference type="AlphaFoldDB" id="F0YEA5"/>
<dbReference type="RefSeq" id="XP_009038699.1">
    <property type="nucleotide sequence ID" value="XM_009040451.1"/>
</dbReference>
<dbReference type="PROSITE" id="PS01152">
    <property type="entry name" value="HESB"/>
    <property type="match status" value="1"/>
</dbReference>
<comment type="similarity">
    <text evidence="2">Belongs to the HesB/IscA family.</text>
</comment>
<dbReference type="Pfam" id="PF01521">
    <property type="entry name" value="Fe-S_biosyn"/>
    <property type="match status" value="1"/>
</dbReference>
<reference evidence="5 6" key="1">
    <citation type="journal article" date="2011" name="Proc. Natl. Acad. Sci. U.S.A.">
        <title>Niche of harmful alga Aureococcus anophagefferens revealed through ecogenomics.</title>
        <authorList>
            <person name="Gobler C.J."/>
            <person name="Berry D.L."/>
            <person name="Dyhrman S.T."/>
            <person name="Wilhelm S.W."/>
            <person name="Salamov A."/>
            <person name="Lobanov A.V."/>
            <person name="Zhang Y."/>
            <person name="Collier J.L."/>
            <person name="Wurch L.L."/>
            <person name="Kustka A.B."/>
            <person name="Dill B.D."/>
            <person name="Shah M."/>
            <person name="VerBerkmoes N.C."/>
            <person name="Kuo A."/>
            <person name="Terry A."/>
            <person name="Pangilinan J."/>
            <person name="Lindquist E.A."/>
            <person name="Lucas S."/>
            <person name="Paulsen I.T."/>
            <person name="Hattenrath-Lehmann T.K."/>
            <person name="Talmage S.C."/>
            <person name="Walker E.A."/>
            <person name="Koch F."/>
            <person name="Burson A.M."/>
            <person name="Marcoval M.A."/>
            <person name="Tang Y.Z."/>
            <person name="Lecleir G.R."/>
            <person name="Coyne K.J."/>
            <person name="Berg G.M."/>
            <person name="Bertrand E.M."/>
            <person name="Saito M.A."/>
            <person name="Gladyshev V.N."/>
            <person name="Grigoriev I.V."/>
        </authorList>
    </citation>
    <scope>NUCLEOTIDE SEQUENCE [LARGE SCALE GENOMIC DNA]</scope>
    <source>
        <strain evidence="6">CCMP 1984</strain>
    </source>
</reference>
<dbReference type="PANTHER" id="PTHR10072">
    <property type="entry name" value="IRON-SULFUR CLUSTER ASSEMBLY PROTEIN"/>
    <property type="match status" value="1"/>
</dbReference>
<comment type="pathway">
    <text evidence="1">Cofactor biosynthesis; iron-sulfur cluster biosynthesis.</text>
</comment>
<evidence type="ECO:0000256" key="2">
    <source>
        <dbReference type="ARBA" id="ARBA00006718"/>
    </source>
</evidence>
<gene>
    <name evidence="5" type="ORF">AURANDRAFT_16973</name>
</gene>
<keyword evidence="6" id="KW-1185">Reference proteome</keyword>
<keyword evidence="3" id="KW-0004">4Fe-4S</keyword>
<name>F0YEA5_AURAN</name>
<dbReference type="GO" id="GO:0051539">
    <property type="term" value="F:4 iron, 4 sulfur cluster binding"/>
    <property type="evidence" value="ECO:0007669"/>
    <property type="project" value="UniProtKB-KW"/>
</dbReference>
<dbReference type="KEGG" id="aaf:AURANDRAFT_16973"/>
<dbReference type="GeneID" id="20218756"/>
<proteinExistence type="inferred from homology"/>
<feature type="domain" description="Core" evidence="4">
    <location>
        <begin position="9"/>
        <end position="119"/>
    </location>
</feature>
<accession>F0YEA5</accession>
<protein>
    <recommendedName>
        <fullName evidence="4">Core domain-containing protein</fullName>
    </recommendedName>
</protein>
<feature type="non-terminal residue" evidence="5">
    <location>
        <position position="1"/>
    </location>
</feature>
<evidence type="ECO:0000313" key="5">
    <source>
        <dbReference type="EMBL" id="EGB06521.1"/>
    </source>
</evidence>
<feature type="non-terminal residue" evidence="5">
    <location>
        <position position="123"/>
    </location>
</feature>
<dbReference type="GO" id="GO:0005739">
    <property type="term" value="C:mitochondrion"/>
    <property type="evidence" value="ECO:0007669"/>
    <property type="project" value="TreeGrafter"/>
</dbReference>
<keyword evidence="3" id="KW-0479">Metal-binding</keyword>
<evidence type="ECO:0000256" key="1">
    <source>
        <dbReference type="ARBA" id="ARBA00005151"/>
    </source>
</evidence>
<dbReference type="Proteomes" id="UP000002729">
    <property type="component" value="Unassembled WGS sequence"/>
</dbReference>
<dbReference type="InterPro" id="IPR000361">
    <property type="entry name" value="ATAP_core_dom"/>
</dbReference>
<dbReference type="eggNOG" id="KOG1120">
    <property type="taxonomic scope" value="Eukaryota"/>
</dbReference>
<dbReference type="PANTHER" id="PTHR10072:SF41">
    <property type="entry name" value="IRON-SULFUR CLUSTER ASSEMBLY 1 HOMOLOG, MITOCHONDRIAL"/>
    <property type="match status" value="1"/>
</dbReference>
<dbReference type="OrthoDB" id="333486at2759"/>
<evidence type="ECO:0000313" key="6">
    <source>
        <dbReference type="Proteomes" id="UP000002729"/>
    </source>
</evidence>
<dbReference type="InterPro" id="IPR016092">
    <property type="entry name" value="ATAP"/>
</dbReference>
<keyword evidence="3" id="KW-0408">Iron</keyword>
<dbReference type="OMA" id="GCAGQEY"/>
<dbReference type="NCBIfam" id="TIGR00049">
    <property type="entry name" value="iron-sulfur cluster assembly accessory protein"/>
    <property type="match status" value="1"/>
</dbReference>
<evidence type="ECO:0000256" key="3">
    <source>
        <dbReference type="ARBA" id="ARBA00022485"/>
    </source>
</evidence>
<dbReference type="GO" id="GO:0016226">
    <property type="term" value="P:iron-sulfur cluster assembly"/>
    <property type="evidence" value="ECO:0007669"/>
    <property type="project" value="InterPro"/>
</dbReference>
<dbReference type="SUPFAM" id="SSF89360">
    <property type="entry name" value="HesB-like domain"/>
    <property type="match status" value="1"/>
</dbReference>
<keyword evidence="3" id="KW-0411">Iron-sulfur</keyword>
<dbReference type="InParanoid" id="F0YEA5"/>
<evidence type="ECO:0000259" key="4">
    <source>
        <dbReference type="Pfam" id="PF01521"/>
    </source>
</evidence>
<dbReference type="EMBL" id="GL833134">
    <property type="protein sequence ID" value="EGB06521.1"/>
    <property type="molecule type" value="Genomic_DNA"/>
</dbReference>
<dbReference type="InterPro" id="IPR035903">
    <property type="entry name" value="HesB-like_dom_sf"/>
</dbReference>
<dbReference type="GO" id="GO:0051537">
    <property type="term" value="F:2 iron, 2 sulfur cluster binding"/>
    <property type="evidence" value="ECO:0007669"/>
    <property type="project" value="TreeGrafter"/>
</dbReference>
<organism evidence="6">
    <name type="scientific">Aureococcus anophagefferens</name>
    <name type="common">Harmful bloom alga</name>
    <dbReference type="NCBI Taxonomy" id="44056"/>
    <lineage>
        <taxon>Eukaryota</taxon>
        <taxon>Sar</taxon>
        <taxon>Stramenopiles</taxon>
        <taxon>Ochrophyta</taxon>
        <taxon>Pelagophyceae</taxon>
        <taxon>Pelagomonadales</taxon>
        <taxon>Pelagomonadaceae</taxon>
        <taxon>Aureococcus</taxon>
    </lineage>
</organism>
<dbReference type="FunCoup" id="F0YEA5">
    <property type="interactions" value="42"/>
</dbReference>
<dbReference type="InterPro" id="IPR050322">
    <property type="entry name" value="Fe-S_cluster_asmbl/transfer"/>
</dbReference>
<dbReference type="InterPro" id="IPR017870">
    <property type="entry name" value="FeS_cluster_insertion_CS"/>
</dbReference>
<dbReference type="Gene3D" id="2.60.300.12">
    <property type="entry name" value="HesB-like domain"/>
    <property type="match status" value="1"/>
</dbReference>